<comment type="caution">
    <text evidence="4">The sequence shown here is derived from an EMBL/GenBank/DDBJ whole genome shotgun (WGS) entry which is preliminary data.</text>
</comment>
<reference evidence="4" key="1">
    <citation type="submission" date="2021-01" db="EMBL/GenBank/DDBJ databases">
        <title>A chromosome-scale assembly of European eel, Anguilla anguilla.</title>
        <authorList>
            <person name="Henkel C."/>
            <person name="Jong-Raadsen S.A."/>
            <person name="Dufour S."/>
            <person name="Weltzien F.-A."/>
            <person name="Palstra A.P."/>
            <person name="Pelster B."/>
            <person name="Spaink H.P."/>
            <person name="Van Den Thillart G.E."/>
            <person name="Jansen H."/>
            <person name="Zahm M."/>
            <person name="Klopp C."/>
            <person name="Cedric C."/>
            <person name="Louis A."/>
            <person name="Berthelot C."/>
            <person name="Parey E."/>
            <person name="Roest Crollius H."/>
            <person name="Montfort J."/>
            <person name="Robinson-Rechavi M."/>
            <person name="Bucao C."/>
            <person name="Bouchez O."/>
            <person name="Gislard M."/>
            <person name="Lluch J."/>
            <person name="Milhes M."/>
            <person name="Lampietro C."/>
            <person name="Lopez Roques C."/>
            <person name="Donnadieu C."/>
            <person name="Braasch I."/>
            <person name="Desvignes T."/>
            <person name="Postlethwait J."/>
            <person name="Bobe J."/>
            <person name="Guiguen Y."/>
            <person name="Dirks R."/>
        </authorList>
    </citation>
    <scope>NUCLEOTIDE SEQUENCE</scope>
    <source>
        <strain evidence="4">Tag_6206</strain>
        <tissue evidence="4">Liver</tissue>
    </source>
</reference>
<dbReference type="InterPro" id="IPR001849">
    <property type="entry name" value="PH_domain"/>
</dbReference>
<dbReference type="PROSITE" id="PS50003">
    <property type="entry name" value="PH_DOMAIN"/>
    <property type="match status" value="1"/>
</dbReference>
<sequence length="418" mass="45900">MEEEVRKSGILYLQQQKFGKKWKKVWSLVYGDSGCSVSRLELFECRDDAERAELKRSKRDSRKVIRMSDFVRVAEKKATACPRGCGTFLVETAGKSFLFATETSELGDWIRTLCEIAFPQMNQGQGEAFMTPSVQDSGMVDNDIYCSSSALKEFHVMVKKTEASVRCKLNGPFVLRVDPKALHLQDPQSRVISFSWPYQYIRKFGLTMSCFTFEAGRKSDSGEGLFELQTTQNNKIFQAVDTAIGLQSKGDGRPASNPGPAPGCRPIAADDDDGDGLYSKVKKTRRPRAKVDALLAGVEDLVLEDNASVRDWGGAMAGRPLPPAPDPEPSPVSKARPGSQELSEAEPDYEEVDAGPMAPGSHYHNVDQVKGQASIVGGAADPCNPGVSENHGPRQLKRMLTNPCYHYDEVDAGPVTHL</sequence>
<name>A0A9D3LU30_ANGAN</name>
<feature type="compositionally biased region" description="Acidic residues" evidence="1">
    <location>
        <begin position="343"/>
        <end position="353"/>
    </location>
</feature>
<dbReference type="Pfam" id="PF02174">
    <property type="entry name" value="IRS"/>
    <property type="match status" value="1"/>
</dbReference>
<dbReference type="SMART" id="SM01244">
    <property type="entry name" value="IRS"/>
    <property type="match status" value="1"/>
</dbReference>
<dbReference type="InterPro" id="IPR002404">
    <property type="entry name" value="IRS_PTB"/>
</dbReference>
<keyword evidence="5" id="KW-1185">Reference proteome</keyword>
<gene>
    <name evidence="4" type="ORF">ANANG_G00265080</name>
</gene>
<dbReference type="GO" id="GO:0043410">
    <property type="term" value="P:positive regulation of MAPK cascade"/>
    <property type="evidence" value="ECO:0007669"/>
    <property type="project" value="TreeGrafter"/>
</dbReference>
<evidence type="ECO:0000256" key="1">
    <source>
        <dbReference type="SAM" id="MobiDB-lite"/>
    </source>
</evidence>
<dbReference type="Gene3D" id="2.30.29.30">
    <property type="entry name" value="Pleckstrin-homology domain (PH domain)/Phosphotyrosine-binding domain (PTB)"/>
    <property type="match status" value="2"/>
</dbReference>
<protein>
    <recommendedName>
        <fullName evidence="6">Docking protein 2</fullName>
    </recommendedName>
</protein>
<dbReference type="InterPro" id="IPR050996">
    <property type="entry name" value="Docking_Protein_DOK"/>
</dbReference>
<dbReference type="SUPFAM" id="SSF50729">
    <property type="entry name" value="PH domain-like"/>
    <property type="match status" value="2"/>
</dbReference>
<evidence type="ECO:0000259" key="2">
    <source>
        <dbReference type="PROSITE" id="PS50003"/>
    </source>
</evidence>
<evidence type="ECO:0000313" key="4">
    <source>
        <dbReference type="EMBL" id="KAG5834768.1"/>
    </source>
</evidence>
<dbReference type="GO" id="GO:0007169">
    <property type="term" value="P:cell surface receptor protein tyrosine kinase signaling pathway"/>
    <property type="evidence" value="ECO:0007669"/>
    <property type="project" value="TreeGrafter"/>
</dbReference>
<dbReference type="Proteomes" id="UP001044222">
    <property type="component" value="Chromosome 15"/>
</dbReference>
<dbReference type="EMBL" id="JAFIRN010000015">
    <property type="protein sequence ID" value="KAG5834768.1"/>
    <property type="molecule type" value="Genomic_DNA"/>
</dbReference>
<accession>A0A9D3LU30</accession>
<dbReference type="PROSITE" id="PS51064">
    <property type="entry name" value="IRS_PTB"/>
    <property type="match status" value="1"/>
</dbReference>
<feature type="domain" description="IRS-type PTB" evidence="3">
    <location>
        <begin position="150"/>
        <end position="254"/>
    </location>
</feature>
<dbReference type="GO" id="GO:0005737">
    <property type="term" value="C:cytoplasm"/>
    <property type="evidence" value="ECO:0007669"/>
    <property type="project" value="TreeGrafter"/>
</dbReference>
<dbReference type="InterPro" id="IPR011993">
    <property type="entry name" value="PH-like_dom_sf"/>
</dbReference>
<proteinExistence type="predicted"/>
<dbReference type="PANTHER" id="PTHR21258">
    <property type="entry name" value="DOCKING PROTEIN RELATED"/>
    <property type="match status" value="1"/>
</dbReference>
<evidence type="ECO:0000313" key="5">
    <source>
        <dbReference type="Proteomes" id="UP001044222"/>
    </source>
</evidence>
<evidence type="ECO:0000259" key="3">
    <source>
        <dbReference type="PROSITE" id="PS51064"/>
    </source>
</evidence>
<feature type="region of interest" description="Disordered" evidence="1">
    <location>
        <begin position="247"/>
        <end position="283"/>
    </location>
</feature>
<dbReference type="AlphaFoldDB" id="A0A9D3LU30"/>
<dbReference type="GO" id="GO:0007265">
    <property type="term" value="P:Ras protein signal transduction"/>
    <property type="evidence" value="ECO:0007669"/>
    <property type="project" value="TreeGrafter"/>
</dbReference>
<dbReference type="PANTHER" id="PTHR21258:SF14">
    <property type="entry name" value="DOCKING PROTEIN 2"/>
    <property type="match status" value="1"/>
</dbReference>
<organism evidence="4 5">
    <name type="scientific">Anguilla anguilla</name>
    <name type="common">European freshwater eel</name>
    <name type="synonym">Muraena anguilla</name>
    <dbReference type="NCBI Taxonomy" id="7936"/>
    <lineage>
        <taxon>Eukaryota</taxon>
        <taxon>Metazoa</taxon>
        <taxon>Chordata</taxon>
        <taxon>Craniata</taxon>
        <taxon>Vertebrata</taxon>
        <taxon>Euteleostomi</taxon>
        <taxon>Actinopterygii</taxon>
        <taxon>Neopterygii</taxon>
        <taxon>Teleostei</taxon>
        <taxon>Anguilliformes</taxon>
        <taxon>Anguillidae</taxon>
        <taxon>Anguilla</taxon>
    </lineage>
</organism>
<evidence type="ECO:0008006" key="6">
    <source>
        <dbReference type="Google" id="ProtNLM"/>
    </source>
</evidence>
<feature type="region of interest" description="Disordered" evidence="1">
    <location>
        <begin position="313"/>
        <end position="364"/>
    </location>
</feature>
<feature type="domain" description="PH" evidence="2">
    <location>
        <begin position="4"/>
        <end position="118"/>
    </location>
</feature>
<feature type="compositionally biased region" description="Pro residues" evidence="1">
    <location>
        <begin position="320"/>
        <end position="330"/>
    </location>
</feature>
<dbReference type="SMART" id="SM00233">
    <property type="entry name" value="PH"/>
    <property type="match status" value="1"/>
</dbReference>
<dbReference type="SMART" id="SM00310">
    <property type="entry name" value="PTBI"/>
    <property type="match status" value="1"/>
</dbReference>